<feature type="transmembrane region" description="Helical" evidence="1">
    <location>
        <begin position="109"/>
        <end position="127"/>
    </location>
</feature>
<keyword evidence="1" id="KW-0812">Transmembrane</keyword>
<protein>
    <submittedName>
        <fullName evidence="2">Uncharacterized protein</fullName>
    </submittedName>
</protein>
<feature type="transmembrane region" description="Helical" evidence="1">
    <location>
        <begin position="273"/>
        <end position="291"/>
    </location>
</feature>
<keyword evidence="1" id="KW-0472">Membrane</keyword>
<evidence type="ECO:0000313" key="3">
    <source>
        <dbReference type="Proteomes" id="UP001165423"/>
    </source>
</evidence>
<reference evidence="2 3" key="1">
    <citation type="submission" date="2022-03" db="EMBL/GenBank/DDBJ databases">
        <title>Luteimonas soily sp. nov., a novel bacterium isolated from the soil.</title>
        <authorList>
            <person name="Zhang X."/>
        </authorList>
    </citation>
    <scope>NUCLEOTIDE SEQUENCE [LARGE SCALE GENOMIC DNA]</scope>
    <source>
        <strain evidence="2 3">50</strain>
    </source>
</reference>
<feature type="transmembrane region" description="Helical" evidence="1">
    <location>
        <begin position="87"/>
        <end position="103"/>
    </location>
</feature>
<gene>
    <name evidence="2" type="ORF">MQC88_03850</name>
</gene>
<sequence length="313" mass="34102">MTTANDVIESYVRDVARLLPHKRRNDVALELRALLQEELAAKAEAAGRAPDSAMAVALLAAFGRPAEAAGRYEPRKPLIDPEDNHDFAIWMIVGIFVVGMSDAHFELDLVKWFACLALVFMAIAWFRRRRPEGSFAWKPRPDPKPARAPRWQALLAAAGLAVFPLAMYVAPQAFWDTATLGHGVGGGLALSEAFMHSWQRAATIGWLIAYVAVWLGVALQGGWRRWSRRAGIVTGFGLGLMLLAHAAPMTAFLDPTPFAIFVLPRADAVAMPWFRFAGGLVLLSALYEAYLEWVRIEPAAEAASPAAIATGSA</sequence>
<evidence type="ECO:0000256" key="1">
    <source>
        <dbReference type="SAM" id="Phobius"/>
    </source>
</evidence>
<feature type="transmembrane region" description="Helical" evidence="1">
    <location>
        <begin position="148"/>
        <end position="170"/>
    </location>
</feature>
<comment type="caution">
    <text evidence="2">The sequence shown here is derived from an EMBL/GenBank/DDBJ whole genome shotgun (WGS) entry which is preliminary data.</text>
</comment>
<dbReference type="Proteomes" id="UP001165423">
    <property type="component" value="Unassembled WGS sequence"/>
</dbReference>
<feature type="transmembrane region" description="Helical" evidence="1">
    <location>
        <begin position="231"/>
        <end position="253"/>
    </location>
</feature>
<keyword evidence="3" id="KW-1185">Reference proteome</keyword>
<name>A0ABT0A291_9GAMM</name>
<feature type="transmembrane region" description="Helical" evidence="1">
    <location>
        <begin position="198"/>
        <end position="219"/>
    </location>
</feature>
<organism evidence="2 3">
    <name type="scientific">Cognatiluteimonas sedimenti</name>
    <dbReference type="NCBI Taxonomy" id="2927791"/>
    <lineage>
        <taxon>Bacteria</taxon>
        <taxon>Pseudomonadati</taxon>
        <taxon>Pseudomonadota</taxon>
        <taxon>Gammaproteobacteria</taxon>
        <taxon>Lysobacterales</taxon>
        <taxon>Lysobacteraceae</taxon>
        <taxon>Cognatiluteimonas</taxon>
    </lineage>
</organism>
<proteinExistence type="predicted"/>
<evidence type="ECO:0000313" key="2">
    <source>
        <dbReference type="EMBL" id="MCJ0825097.1"/>
    </source>
</evidence>
<accession>A0ABT0A291</accession>
<keyword evidence="1" id="KW-1133">Transmembrane helix</keyword>
<dbReference type="EMBL" id="JALGCL010000001">
    <property type="protein sequence ID" value="MCJ0825097.1"/>
    <property type="molecule type" value="Genomic_DNA"/>
</dbReference>
<dbReference type="RefSeq" id="WP_243319293.1">
    <property type="nucleotide sequence ID" value="NZ_JALGCL010000001.1"/>
</dbReference>